<dbReference type="Pfam" id="PF01943">
    <property type="entry name" value="Polysacc_synt"/>
    <property type="match status" value="1"/>
</dbReference>
<feature type="transmembrane region" description="Helical" evidence="6">
    <location>
        <begin position="379"/>
        <end position="400"/>
    </location>
</feature>
<evidence type="ECO:0000313" key="8">
    <source>
        <dbReference type="Proteomes" id="UP001139559"/>
    </source>
</evidence>
<feature type="transmembrane region" description="Helical" evidence="6">
    <location>
        <begin position="322"/>
        <end position="343"/>
    </location>
</feature>
<dbReference type="PANTHER" id="PTHR30250">
    <property type="entry name" value="PST FAMILY PREDICTED COLANIC ACID TRANSPORTER"/>
    <property type="match status" value="1"/>
</dbReference>
<keyword evidence="2" id="KW-1003">Cell membrane</keyword>
<feature type="transmembrane region" description="Helical" evidence="6">
    <location>
        <begin position="164"/>
        <end position="187"/>
    </location>
</feature>
<dbReference type="EMBL" id="JAJHVV010000004">
    <property type="protein sequence ID" value="MCK6263214.1"/>
    <property type="molecule type" value="Genomic_DNA"/>
</dbReference>
<comment type="caution">
    <text evidence="7">The sequence shown here is derived from an EMBL/GenBank/DDBJ whole genome shotgun (WGS) entry which is preliminary data.</text>
</comment>
<keyword evidence="8" id="KW-1185">Reference proteome</keyword>
<keyword evidence="3 6" id="KW-0812">Transmembrane</keyword>
<feature type="transmembrane region" description="Helical" evidence="6">
    <location>
        <begin position="7"/>
        <end position="26"/>
    </location>
</feature>
<feature type="transmembrane region" description="Helical" evidence="6">
    <location>
        <begin position="250"/>
        <end position="267"/>
    </location>
</feature>
<reference evidence="7" key="1">
    <citation type="submission" date="2021-11" db="EMBL/GenBank/DDBJ databases">
        <title>Vibrio ZSDE26 sp. nov. and Vibrio ZSDZ34 sp. nov., isolated from coastal seawater in Qingdao.</title>
        <authorList>
            <person name="Zhang P."/>
        </authorList>
    </citation>
    <scope>NUCLEOTIDE SEQUENCE</scope>
    <source>
        <strain evidence="7">ZSDE26</strain>
    </source>
</reference>
<feature type="transmembrane region" description="Helical" evidence="6">
    <location>
        <begin position="142"/>
        <end position="158"/>
    </location>
</feature>
<feature type="transmembrane region" description="Helical" evidence="6">
    <location>
        <begin position="83"/>
        <end position="104"/>
    </location>
</feature>
<feature type="transmembrane region" description="Helical" evidence="6">
    <location>
        <begin position="38"/>
        <end position="62"/>
    </location>
</feature>
<dbReference type="Proteomes" id="UP001139559">
    <property type="component" value="Unassembled WGS sequence"/>
</dbReference>
<accession>A0A9X1XPN7</accession>
<evidence type="ECO:0000256" key="3">
    <source>
        <dbReference type="ARBA" id="ARBA00022692"/>
    </source>
</evidence>
<keyword evidence="4 6" id="KW-1133">Transmembrane helix</keyword>
<feature type="transmembrane region" description="Helical" evidence="6">
    <location>
        <begin position="279"/>
        <end position="302"/>
    </location>
</feature>
<feature type="transmembrane region" description="Helical" evidence="6">
    <location>
        <begin position="355"/>
        <end position="373"/>
    </location>
</feature>
<proteinExistence type="predicted"/>
<name>A0A9X1XPN7_9VIBR</name>
<dbReference type="AlphaFoldDB" id="A0A9X1XPN7"/>
<evidence type="ECO:0000313" key="7">
    <source>
        <dbReference type="EMBL" id="MCK6263214.1"/>
    </source>
</evidence>
<dbReference type="PANTHER" id="PTHR30250:SF11">
    <property type="entry name" value="O-ANTIGEN TRANSPORTER-RELATED"/>
    <property type="match status" value="1"/>
</dbReference>
<evidence type="ECO:0000256" key="2">
    <source>
        <dbReference type="ARBA" id="ARBA00022475"/>
    </source>
</evidence>
<dbReference type="InterPro" id="IPR002797">
    <property type="entry name" value="Polysacc_synth"/>
</dbReference>
<sequence length="404" mass="46074">MKKLIRNIIYLSGVKGVDFIIPLLVLPFVLKHIGLEQYGIFSICLVFFNFGISLADFGHNLTAIKEISEKDKNGNAQAINQTLSFKLICSITIVTIAFIVSLSLENIPSTIVAIFSLALISESLSLAFYFQAKQEMKAISMVQLFSRILSTGLVFILVNNQSDLVLYSALHVMPNVINTVIIFFMFCRVKDQRQKFRFNINFGRIKKGWNIYSYQMLSGLILPMTSSFIASVFDIKAVALFSICQRIVSSMYRLFEPAVIAIFPYFSRLSKTDYYKFKFHSFIVMTSFFICSLFISVLLNSLGNEVQLYINGAVFSNNDNKLYFYMAFLLVPMVMNLITTRLLIVIEKEKLISKVLLISFILIFLSLCIVYMIELSLPYVSISLLVGYLFTMIVTINIYIRSLK</sequence>
<evidence type="ECO:0000256" key="1">
    <source>
        <dbReference type="ARBA" id="ARBA00004651"/>
    </source>
</evidence>
<gene>
    <name evidence="7" type="ORF">KP803_07985</name>
</gene>
<evidence type="ECO:0000256" key="4">
    <source>
        <dbReference type="ARBA" id="ARBA00022989"/>
    </source>
</evidence>
<evidence type="ECO:0000256" key="6">
    <source>
        <dbReference type="SAM" id="Phobius"/>
    </source>
</evidence>
<dbReference type="InterPro" id="IPR050833">
    <property type="entry name" value="Poly_Biosynth_Transport"/>
</dbReference>
<feature type="transmembrane region" description="Helical" evidence="6">
    <location>
        <begin position="110"/>
        <end position="130"/>
    </location>
</feature>
<dbReference type="RefSeq" id="WP_248008302.1">
    <property type="nucleotide sequence ID" value="NZ_JAJHVV010000004.1"/>
</dbReference>
<comment type="subcellular location">
    <subcellularLocation>
        <location evidence="1">Cell membrane</location>
        <topology evidence="1">Multi-pass membrane protein</topology>
    </subcellularLocation>
</comment>
<organism evidence="7 8">
    <name type="scientific">Vibrio amylolyticus</name>
    <dbReference type="NCBI Taxonomy" id="2847292"/>
    <lineage>
        <taxon>Bacteria</taxon>
        <taxon>Pseudomonadati</taxon>
        <taxon>Pseudomonadota</taxon>
        <taxon>Gammaproteobacteria</taxon>
        <taxon>Vibrionales</taxon>
        <taxon>Vibrionaceae</taxon>
        <taxon>Vibrio</taxon>
    </lineage>
</organism>
<evidence type="ECO:0000256" key="5">
    <source>
        <dbReference type="ARBA" id="ARBA00023136"/>
    </source>
</evidence>
<protein>
    <submittedName>
        <fullName evidence="7">Oligosaccharide flippase family protein</fullName>
    </submittedName>
</protein>
<feature type="transmembrane region" description="Helical" evidence="6">
    <location>
        <begin position="208"/>
        <end position="230"/>
    </location>
</feature>
<dbReference type="GO" id="GO:0005886">
    <property type="term" value="C:plasma membrane"/>
    <property type="evidence" value="ECO:0007669"/>
    <property type="project" value="UniProtKB-SubCell"/>
</dbReference>
<keyword evidence="5 6" id="KW-0472">Membrane</keyword>